<feature type="compositionally biased region" description="Basic and acidic residues" evidence="1">
    <location>
        <begin position="140"/>
        <end position="151"/>
    </location>
</feature>
<dbReference type="InterPro" id="IPR040183">
    <property type="entry name" value="THUMPD1-like"/>
</dbReference>
<reference evidence="2 3" key="1">
    <citation type="submission" date="2024-11" db="EMBL/GenBank/DDBJ databases">
        <title>A near-complete genome assembly of Cinchona calisaya.</title>
        <authorList>
            <person name="Lian D.C."/>
            <person name="Zhao X.W."/>
            <person name="Wei L."/>
        </authorList>
    </citation>
    <scope>NUCLEOTIDE SEQUENCE [LARGE SCALE GENOMIC DNA]</scope>
    <source>
        <tissue evidence="2">Nenye</tissue>
    </source>
</reference>
<dbReference type="AlphaFoldDB" id="A0ABD2Y8H5"/>
<dbReference type="PANTHER" id="PTHR13452">
    <property type="entry name" value="THUMP DOMAIN CONTAINING PROTEIN 1-RELATED"/>
    <property type="match status" value="1"/>
</dbReference>
<keyword evidence="3" id="KW-1185">Reference proteome</keyword>
<gene>
    <name evidence="2" type="ORF">ACH5RR_036621</name>
</gene>
<evidence type="ECO:0000313" key="2">
    <source>
        <dbReference type="EMBL" id="KAL3502172.1"/>
    </source>
</evidence>
<organism evidence="2 3">
    <name type="scientific">Cinchona calisaya</name>
    <dbReference type="NCBI Taxonomy" id="153742"/>
    <lineage>
        <taxon>Eukaryota</taxon>
        <taxon>Viridiplantae</taxon>
        <taxon>Streptophyta</taxon>
        <taxon>Embryophyta</taxon>
        <taxon>Tracheophyta</taxon>
        <taxon>Spermatophyta</taxon>
        <taxon>Magnoliopsida</taxon>
        <taxon>eudicotyledons</taxon>
        <taxon>Gunneridae</taxon>
        <taxon>Pentapetalae</taxon>
        <taxon>asterids</taxon>
        <taxon>lamiids</taxon>
        <taxon>Gentianales</taxon>
        <taxon>Rubiaceae</taxon>
        <taxon>Cinchonoideae</taxon>
        <taxon>Cinchoneae</taxon>
        <taxon>Cinchona</taxon>
    </lineage>
</organism>
<dbReference type="EMBL" id="JBJUIK010000015">
    <property type="protein sequence ID" value="KAL3502172.1"/>
    <property type="molecule type" value="Genomic_DNA"/>
</dbReference>
<evidence type="ECO:0000313" key="3">
    <source>
        <dbReference type="Proteomes" id="UP001630127"/>
    </source>
</evidence>
<protein>
    <submittedName>
        <fullName evidence="2">Uncharacterized protein</fullName>
    </submittedName>
</protein>
<dbReference type="Proteomes" id="UP001630127">
    <property type="component" value="Unassembled WGS sequence"/>
</dbReference>
<dbReference type="PANTHER" id="PTHR13452:SF13">
    <property type="entry name" value="OS02G0672400 PROTEIN"/>
    <property type="match status" value="1"/>
</dbReference>
<feature type="region of interest" description="Disordered" evidence="1">
    <location>
        <begin position="119"/>
        <end position="154"/>
    </location>
</feature>
<sequence length="200" mass="22208">MAENLGKMESKKTPEEEQEVKMKTEEEMKPWEQHSAVISIPRFDYSAPSSLLNHSHSGFLITCPIKREKSATKEAMSILEKYIRSLSGLNAEGFESLDANMSAKRRRICEEELGNNIESKAAANDGQPGKPLENFCSPHTDSRTDTKRSDSEASNPLSLVKLTKSGLLLLIFPKEGDQAVVDIVMNIIQSRENGSLKSPQ</sequence>
<proteinExistence type="predicted"/>
<comment type="caution">
    <text evidence="2">The sequence shown here is derived from an EMBL/GenBank/DDBJ whole genome shotgun (WGS) entry which is preliminary data.</text>
</comment>
<name>A0ABD2Y8H5_9GENT</name>
<feature type="region of interest" description="Disordered" evidence="1">
    <location>
        <begin position="1"/>
        <end position="31"/>
    </location>
</feature>
<evidence type="ECO:0000256" key="1">
    <source>
        <dbReference type="SAM" id="MobiDB-lite"/>
    </source>
</evidence>
<accession>A0ABD2Y8H5</accession>